<dbReference type="InterPro" id="IPR004014">
    <property type="entry name" value="ATPase_P-typ_cation-transptr_N"/>
</dbReference>
<dbReference type="GO" id="GO:0005524">
    <property type="term" value="F:ATP binding"/>
    <property type="evidence" value="ECO:0007669"/>
    <property type="project" value="UniProtKB-KW"/>
</dbReference>
<accession>A0A498H282</accession>
<dbReference type="SFLD" id="SFLDG00002">
    <property type="entry name" value="C1.7:_P-type_atpase_like"/>
    <property type="match status" value="1"/>
</dbReference>
<dbReference type="GO" id="GO:1902600">
    <property type="term" value="P:proton transmembrane transport"/>
    <property type="evidence" value="ECO:0007669"/>
    <property type="project" value="TreeGrafter"/>
</dbReference>
<evidence type="ECO:0000313" key="13">
    <source>
        <dbReference type="Proteomes" id="UP000290932"/>
    </source>
</evidence>
<feature type="transmembrane region" description="Helical" evidence="10">
    <location>
        <begin position="806"/>
        <end position="823"/>
    </location>
</feature>
<keyword evidence="4" id="KW-0547">Nucleotide-binding</keyword>
<dbReference type="Gene3D" id="3.40.50.1000">
    <property type="entry name" value="HAD superfamily/HAD-like"/>
    <property type="match status" value="1"/>
</dbReference>
<proteinExistence type="predicted"/>
<dbReference type="InterPro" id="IPR050510">
    <property type="entry name" value="Cation_transp_ATPase_P-type"/>
</dbReference>
<evidence type="ECO:0000256" key="5">
    <source>
        <dbReference type="ARBA" id="ARBA00022840"/>
    </source>
</evidence>
<dbReference type="InterPro" id="IPR023299">
    <property type="entry name" value="ATPase_P-typ_cyto_dom_N"/>
</dbReference>
<dbReference type="GO" id="GO:0036376">
    <property type="term" value="P:sodium ion export across plasma membrane"/>
    <property type="evidence" value="ECO:0007669"/>
    <property type="project" value="TreeGrafter"/>
</dbReference>
<keyword evidence="8 10" id="KW-1133">Transmembrane helix</keyword>
<dbReference type="Gene3D" id="1.20.1110.10">
    <property type="entry name" value="Calcium-transporting ATPase, transmembrane domain"/>
    <property type="match status" value="1"/>
</dbReference>
<dbReference type="SUPFAM" id="SSF81665">
    <property type="entry name" value="Calcium ATPase, transmembrane domain M"/>
    <property type="match status" value="1"/>
</dbReference>
<dbReference type="GO" id="GO:0030007">
    <property type="term" value="P:intracellular potassium ion homeostasis"/>
    <property type="evidence" value="ECO:0007669"/>
    <property type="project" value="TreeGrafter"/>
</dbReference>
<feature type="transmembrane region" description="Helical" evidence="10">
    <location>
        <begin position="282"/>
        <end position="305"/>
    </location>
</feature>
<dbReference type="Pfam" id="PF00689">
    <property type="entry name" value="Cation_ATPase_C"/>
    <property type="match status" value="1"/>
</dbReference>
<dbReference type="RefSeq" id="WP_128692756.1">
    <property type="nucleotide sequence ID" value="NZ_LHQS01000001.1"/>
</dbReference>
<dbReference type="InterPro" id="IPR006068">
    <property type="entry name" value="ATPase_P-typ_cation-transptr_C"/>
</dbReference>
<dbReference type="PANTHER" id="PTHR43294:SF20">
    <property type="entry name" value="P-TYPE ATPASE"/>
    <property type="match status" value="1"/>
</dbReference>
<dbReference type="OrthoDB" id="8588at2157"/>
<dbReference type="InterPro" id="IPR018303">
    <property type="entry name" value="ATPase_P-typ_P_site"/>
</dbReference>
<dbReference type="PROSITE" id="PS00154">
    <property type="entry name" value="ATPASE_E1_E2"/>
    <property type="match status" value="1"/>
</dbReference>
<name>A0A498H282_9EURY</name>
<keyword evidence="3 10" id="KW-0812">Transmembrane</keyword>
<protein>
    <submittedName>
        <fullName evidence="12">ATPase</fullName>
    </submittedName>
</protein>
<dbReference type="InterPro" id="IPR023214">
    <property type="entry name" value="HAD_sf"/>
</dbReference>
<keyword evidence="5" id="KW-0067">ATP-binding</keyword>
<dbReference type="InterPro" id="IPR059000">
    <property type="entry name" value="ATPase_P-type_domA"/>
</dbReference>
<dbReference type="AlphaFoldDB" id="A0A498H282"/>
<dbReference type="GO" id="GO:1990573">
    <property type="term" value="P:potassium ion import across plasma membrane"/>
    <property type="evidence" value="ECO:0007669"/>
    <property type="project" value="TreeGrafter"/>
</dbReference>
<feature type="transmembrane region" description="Helical" evidence="10">
    <location>
        <begin position="839"/>
        <end position="860"/>
    </location>
</feature>
<gene>
    <name evidence="12" type="ORF">ABH15_02380</name>
</gene>
<dbReference type="GO" id="GO:0012505">
    <property type="term" value="C:endomembrane system"/>
    <property type="evidence" value="ECO:0007669"/>
    <property type="project" value="UniProtKB-SubCell"/>
</dbReference>
<evidence type="ECO:0000313" key="12">
    <source>
        <dbReference type="EMBL" id="RXE57002.1"/>
    </source>
</evidence>
<evidence type="ECO:0000256" key="7">
    <source>
        <dbReference type="ARBA" id="ARBA00022967"/>
    </source>
</evidence>
<dbReference type="GO" id="GO:0005391">
    <property type="term" value="F:P-type sodium:potassium-exchanging transporter activity"/>
    <property type="evidence" value="ECO:0007669"/>
    <property type="project" value="TreeGrafter"/>
</dbReference>
<dbReference type="Pfam" id="PF00122">
    <property type="entry name" value="E1-E2_ATPase"/>
    <property type="match status" value="1"/>
</dbReference>
<dbReference type="PRINTS" id="PR00119">
    <property type="entry name" value="CATATPASE"/>
</dbReference>
<feature type="transmembrane region" description="Helical" evidence="10">
    <location>
        <begin position="872"/>
        <end position="892"/>
    </location>
</feature>
<sequence length="910" mass="96878">MTPDPDIRTVQNAVAWHATAGDDAVRKLDSSLEGLSGDEAAGRIRKYGKNSLPARKPPTALRIFLGQFINPLIAILLVAGIISILFGDLADASFIFIVVLVNAFIGTFQEWKAEQSAAALQEMLKVYARTRRAGREETIPSEDLVPGDIVILESGNRIPADIRLLRAQNLAVDESLLTGESQAIVKSAETVPTELPVSDRTNMLYAGSTVMSGRGTGIVVATGTATEIGHIAETVSTSEMGKPPLVIRMEEFSKRISIAVLAAAGLLAVIILGQGMPPVEVFFLAVALAVAAIPEGLPVAMTVALSIATSKMAKRNVIVRFLAAVESLGSCTLIASDKTGTLTVNQQTARVVTLPTGEGFTVSGAGYAGEGEVSDGEGATPEGSDWKRLLALARTSAISNEGSLVHEDGVWAHKGDAIDVAFLALGYKLGLDPAALRRSADIVAEVPFESERRFAAAWHREGDAVRVSVKGAVEAVLPLCTTMAGYEGSVPIDPDLVGKELEEMTEQGYRTLAVASGRAREPFGEENISSLELLGLVGFIDPIRPDVPEAIARCHAAGVDVVMVTGDHPATAYAIAHELGIAESRTDVVTGADLEEVQPPTLPQYIDRVTHARVFARVTPLEKLRIVEAFRSSGAYVAVTGDGVNDAPALRTANLGVAMGSGTDVAKDTASLIVTDDDFSSIVSGIEEGRYAYDNVRKVTYLLVSAGFAEVVLFLLALLVGLPLPLLAVQLLWLNLVTNGIQGVALAFEAGEPGAMSRPPRRPEEGIFNELMIKETILSGMVIGVVALGTWFWLLENGWEVDAARNLVVLLMVLLENFHVFNCRSETRSTFRTPLSNNYFLIIGVIAAQGVHIISLYVPFLQEVLGFAPVSLVEWGTLLLLASIVVVVMEIFKFTRRHRTSPPSAEAAAA</sequence>
<dbReference type="InterPro" id="IPR023298">
    <property type="entry name" value="ATPase_P-typ_TM_dom_sf"/>
</dbReference>
<dbReference type="SUPFAM" id="SSF81660">
    <property type="entry name" value="Metal cation-transporting ATPase, ATP-binding domain N"/>
    <property type="match status" value="1"/>
</dbReference>
<evidence type="ECO:0000256" key="4">
    <source>
        <dbReference type="ARBA" id="ARBA00022741"/>
    </source>
</evidence>
<dbReference type="GO" id="GO:0005886">
    <property type="term" value="C:plasma membrane"/>
    <property type="evidence" value="ECO:0007669"/>
    <property type="project" value="TreeGrafter"/>
</dbReference>
<evidence type="ECO:0000256" key="6">
    <source>
        <dbReference type="ARBA" id="ARBA00022842"/>
    </source>
</evidence>
<dbReference type="SUPFAM" id="SSF81653">
    <property type="entry name" value="Calcium ATPase, transduction domain A"/>
    <property type="match status" value="1"/>
</dbReference>
<dbReference type="InterPro" id="IPR001757">
    <property type="entry name" value="P_typ_ATPase"/>
</dbReference>
<comment type="caution">
    <text evidence="12">The sequence shown here is derived from an EMBL/GenBank/DDBJ whole genome shotgun (WGS) entry which is preliminary data.</text>
</comment>
<keyword evidence="9 10" id="KW-0472">Membrane</keyword>
<dbReference type="GO" id="GO:0016887">
    <property type="term" value="F:ATP hydrolysis activity"/>
    <property type="evidence" value="ECO:0007669"/>
    <property type="project" value="InterPro"/>
</dbReference>
<dbReference type="Gene3D" id="2.70.150.10">
    <property type="entry name" value="Calcium-transporting ATPase, cytoplasmic transduction domain A"/>
    <property type="match status" value="1"/>
</dbReference>
<dbReference type="SUPFAM" id="SSF56784">
    <property type="entry name" value="HAD-like"/>
    <property type="match status" value="1"/>
</dbReference>
<evidence type="ECO:0000256" key="10">
    <source>
        <dbReference type="SAM" id="Phobius"/>
    </source>
</evidence>
<dbReference type="SFLD" id="SFLDS00003">
    <property type="entry name" value="Haloacid_Dehalogenase"/>
    <property type="match status" value="1"/>
</dbReference>
<dbReference type="Gene3D" id="3.40.1110.10">
    <property type="entry name" value="Calcium-transporting ATPase, cytoplasmic domain N"/>
    <property type="match status" value="1"/>
</dbReference>
<feature type="transmembrane region" description="Helical" evidence="10">
    <location>
        <begin position="63"/>
        <end position="86"/>
    </location>
</feature>
<organism evidence="12 13">
    <name type="scientific">Methanoculleus taiwanensis</name>
    <dbReference type="NCBI Taxonomy" id="1550565"/>
    <lineage>
        <taxon>Archaea</taxon>
        <taxon>Methanobacteriati</taxon>
        <taxon>Methanobacteriota</taxon>
        <taxon>Stenosarchaea group</taxon>
        <taxon>Methanomicrobia</taxon>
        <taxon>Methanomicrobiales</taxon>
        <taxon>Methanomicrobiaceae</taxon>
        <taxon>Methanoculleus</taxon>
    </lineage>
</organism>
<evidence type="ECO:0000256" key="3">
    <source>
        <dbReference type="ARBA" id="ARBA00022692"/>
    </source>
</evidence>
<dbReference type="InterPro" id="IPR036412">
    <property type="entry name" value="HAD-like_sf"/>
</dbReference>
<evidence type="ECO:0000256" key="8">
    <source>
        <dbReference type="ARBA" id="ARBA00022989"/>
    </source>
</evidence>
<feature type="domain" description="Cation-transporting P-type ATPase N-terminal" evidence="11">
    <location>
        <begin position="15"/>
        <end position="88"/>
    </location>
</feature>
<dbReference type="Pfam" id="PF13246">
    <property type="entry name" value="Cation_ATPase"/>
    <property type="match status" value="1"/>
</dbReference>
<feature type="transmembrane region" description="Helical" evidence="10">
    <location>
        <begin position="92"/>
        <end position="108"/>
    </location>
</feature>
<dbReference type="PRINTS" id="PR00120">
    <property type="entry name" value="HATPASE"/>
</dbReference>
<evidence type="ECO:0000259" key="11">
    <source>
        <dbReference type="SMART" id="SM00831"/>
    </source>
</evidence>
<feature type="transmembrane region" description="Helical" evidence="10">
    <location>
        <begin position="771"/>
        <end position="794"/>
    </location>
</feature>
<dbReference type="PANTHER" id="PTHR43294">
    <property type="entry name" value="SODIUM/POTASSIUM-TRANSPORTING ATPASE SUBUNIT ALPHA"/>
    <property type="match status" value="1"/>
</dbReference>
<evidence type="ECO:0000256" key="9">
    <source>
        <dbReference type="ARBA" id="ARBA00023136"/>
    </source>
</evidence>
<dbReference type="NCBIfam" id="TIGR01494">
    <property type="entry name" value="ATPase_P-type"/>
    <property type="match status" value="3"/>
</dbReference>
<feature type="transmembrane region" description="Helical" evidence="10">
    <location>
        <begin position="732"/>
        <end position="750"/>
    </location>
</feature>
<comment type="subcellular location">
    <subcellularLocation>
        <location evidence="1">Endomembrane system</location>
        <topology evidence="1">Multi-pass membrane protein</topology>
    </subcellularLocation>
</comment>
<dbReference type="InterPro" id="IPR044492">
    <property type="entry name" value="P_typ_ATPase_HD_dom"/>
</dbReference>
<dbReference type="SMART" id="SM00831">
    <property type="entry name" value="Cation_ATPase_N"/>
    <property type="match status" value="1"/>
</dbReference>
<keyword evidence="7" id="KW-1278">Translocase</keyword>
<dbReference type="GO" id="GO:0006883">
    <property type="term" value="P:intracellular sodium ion homeostasis"/>
    <property type="evidence" value="ECO:0007669"/>
    <property type="project" value="TreeGrafter"/>
</dbReference>
<keyword evidence="2" id="KW-0597">Phosphoprotein</keyword>
<feature type="transmembrane region" description="Helical" evidence="10">
    <location>
        <begin position="256"/>
        <end position="276"/>
    </location>
</feature>
<dbReference type="EMBL" id="LHQS01000001">
    <property type="protein sequence ID" value="RXE57002.1"/>
    <property type="molecule type" value="Genomic_DNA"/>
</dbReference>
<dbReference type="Pfam" id="PF08282">
    <property type="entry name" value="Hydrolase_3"/>
    <property type="match status" value="1"/>
</dbReference>
<evidence type="ECO:0000256" key="1">
    <source>
        <dbReference type="ARBA" id="ARBA00004127"/>
    </source>
</evidence>
<keyword evidence="13" id="KW-1185">Reference proteome</keyword>
<dbReference type="SFLD" id="SFLDF00027">
    <property type="entry name" value="p-type_atpase"/>
    <property type="match status" value="1"/>
</dbReference>
<dbReference type="Proteomes" id="UP000290932">
    <property type="component" value="Unassembled WGS sequence"/>
</dbReference>
<dbReference type="InterPro" id="IPR008250">
    <property type="entry name" value="ATPase_P-typ_transduc_dom_A_sf"/>
</dbReference>
<dbReference type="Pfam" id="PF00690">
    <property type="entry name" value="Cation_ATPase_N"/>
    <property type="match status" value="1"/>
</dbReference>
<evidence type="ECO:0000256" key="2">
    <source>
        <dbReference type="ARBA" id="ARBA00022553"/>
    </source>
</evidence>
<dbReference type="FunFam" id="2.70.150.10:FF:000160">
    <property type="entry name" value="Sarcoplasmic/endoplasmic reticulum calcium ATPase 1"/>
    <property type="match status" value="1"/>
</dbReference>
<reference evidence="12 13" key="1">
    <citation type="journal article" date="2015" name="Int. J. Syst. Evol. Microbiol.">
        <title>Methanoculleus taiwanensis sp. nov., a methanogen isolated from deep marine sediment at the deformation front area near Taiwan.</title>
        <authorList>
            <person name="Weng C.Y."/>
            <person name="Chen S.C."/>
            <person name="Lai M.C."/>
            <person name="Wu S.Y."/>
            <person name="Lin S."/>
            <person name="Yang T.F."/>
            <person name="Chen P.C."/>
        </authorList>
    </citation>
    <scope>NUCLEOTIDE SEQUENCE [LARGE SCALE GENOMIC DNA]</scope>
    <source>
        <strain evidence="12 13">CYW4</strain>
    </source>
</reference>
<keyword evidence="6" id="KW-0460">Magnesium</keyword>
<feature type="transmembrane region" description="Helical" evidence="10">
    <location>
        <begin position="699"/>
        <end position="720"/>
    </location>
</feature>